<proteinExistence type="predicted"/>
<dbReference type="Pfam" id="PF14065">
    <property type="entry name" value="Pvc16_N"/>
    <property type="match status" value="1"/>
</dbReference>
<evidence type="ECO:0000313" key="2">
    <source>
        <dbReference type="EMBL" id="MEV8467474.1"/>
    </source>
</evidence>
<keyword evidence="3" id="KW-1185">Reference proteome</keyword>
<evidence type="ECO:0000259" key="1">
    <source>
        <dbReference type="Pfam" id="PF14065"/>
    </source>
</evidence>
<dbReference type="Proteomes" id="UP001553161">
    <property type="component" value="Unassembled WGS sequence"/>
</dbReference>
<protein>
    <submittedName>
        <fullName evidence="2">DUF4255 domain-containing protein</fullName>
    </submittedName>
</protein>
<name>A0ABV3L7C9_9RHOB</name>
<dbReference type="EMBL" id="JBFBVU010000013">
    <property type="protein sequence ID" value="MEV8467474.1"/>
    <property type="molecule type" value="Genomic_DNA"/>
</dbReference>
<dbReference type="RefSeq" id="WP_366193283.1">
    <property type="nucleotide sequence ID" value="NZ_JBFBVU010000013.1"/>
</dbReference>
<reference evidence="2 3" key="1">
    <citation type="submission" date="2024-07" db="EMBL/GenBank/DDBJ databases">
        <authorList>
            <person name="Kang M."/>
        </authorList>
    </citation>
    <scope>NUCLEOTIDE SEQUENCE [LARGE SCALE GENOMIC DNA]</scope>
    <source>
        <strain evidence="2 3">DFM31</strain>
    </source>
</reference>
<comment type="caution">
    <text evidence="2">The sequence shown here is derived from an EMBL/GenBank/DDBJ whole genome shotgun (WGS) entry which is preliminary data.</text>
</comment>
<accession>A0ABV3L7C9</accession>
<dbReference type="InterPro" id="IPR025351">
    <property type="entry name" value="Pvc16_N"/>
</dbReference>
<evidence type="ECO:0000313" key="3">
    <source>
        <dbReference type="Proteomes" id="UP001553161"/>
    </source>
</evidence>
<gene>
    <name evidence="2" type="ORF">AB0T83_11855</name>
</gene>
<sequence length="204" mass="22250">MSSFSIVHDVSQELRQQIFAALDSAPDVDFSLTSAAANISLSPPNDISDSSVLASLYLYHVDIDRHLRNQRPLPDPGRADAFRLPPLPLQLRYLLTPVDDDELNNQLLLGRVIQLFHDAPIVSALGGAGIGDSFGGASAELRVRPDLLSMEQLSQVWSAFSTPYRLSVTLLVEVVAVDSALPPRRQPRVSEKVVATGLKEREDG</sequence>
<organism evidence="2 3">
    <name type="scientific">Meridianimarinicoccus marinus</name>
    <dbReference type="NCBI Taxonomy" id="3231483"/>
    <lineage>
        <taxon>Bacteria</taxon>
        <taxon>Pseudomonadati</taxon>
        <taxon>Pseudomonadota</taxon>
        <taxon>Alphaproteobacteria</taxon>
        <taxon>Rhodobacterales</taxon>
        <taxon>Paracoccaceae</taxon>
        <taxon>Meridianimarinicoccus</taxon>
    </lineage>
</organism>
<feature type="domain" description="Pvc16 N-terminal" evidence="1">
    <location>
        <begin position="10"/>
        <end position="191"/>
    </location>
</feature>